<keyword evidence="2" id="KW-0547">Nucleotide-binding</keyword>
<accession>C8X446</accession>
<evidence type="ECO:0000256" key="4">
    <source>
        <dbReference type="ARBA" id="ARBA00022840"/>
    </source>
</evidence>
<dbReference type="HOGENOM" id="CLU_032859_0_1_7"/>
<dbReference type="InterPro" id="IPR010918">
    <property type="entry name" value="PurM-like_C_dom"/>
</dbReference>
<dbReference type="EMBL" id="CP001734">
    <property type="protein sequence ID" value="ACV69320.1"/>
    <property type="molecule type" value="Genomic_DNA"/>
</dbReference>
<gene>
    <name evidence="8" type="ordered locus">Dret_2036</name>
</gene>
<evidence type="ECO:0000313" key="8">
    <source>
        <dbReference type="EMBL" id="ACV69320.1"/>
    </source>
</evidence>
<keyword evidence="9" id="KW-1185">Reference proteome</keyword>
<proteinExistence type="predicted"/>
<keyword evidence="3" id="KW-0418">Kinase</keyword>
<dbReference type="Proteomes" id="UP000001052">
    <property type="component" value="Chromosome"/>
</dbReference>
<dbReference type="eggNOG" id="COG0709">
    <property type="taxonomic scope" value="Bacteria"/>
</dbReference>
<dbReference type="SUPFAM" id="SSF55326">
    <property type="entry name" value="PurM N-terminal domain-like"/>
    <property type="match status" value="1"/>
</dbReference>
<evidence type="ECO:0000313" key="9">
    <source>
        <dbReference type="Proteomes" id="UP000001052"/>
    </source>
</evidence>
<dbReference type="NCBIfam" id="TIGR00476">
    <property type="entry name" value="selD"/>
    <property type="match status" value="1"/>
</dbReference>
<name>C8X446_DESRD</name>
<dbReference type="STRING" id="485915.Dret_2036"/>
<keyword evidence="1" id="KW-0808">Transferase</keyword>
<reference evidence="9" key="1">
    <citation type="submission" date="2009-09" db="EMBL/GenBank/DDBJ databases">
        <title>The complete chromosome of Desulfohalobium retbaense DSM 5692.</title>
        <authorList>
            <consortium name="US DOE Joint Genome Institute (JGI-PGF)"/>
            <person name="Lucas S."/>
            <person name="Copeland A."/>
            <person name="Lapidus A."/>
            <person name="Glavina del Rio T."/>
            <person name="Dalin E."/>
            <person name="Tice H."/>
            <person name="Bruce D."/>
            <person name="Goodwin L."/>
            <person name="Pitluck S."/>
            <person name="Kyrpides N."/>
            <person name="Mavromatis K."/>
            <person name="Ivanova N."/>
            <person name="Mikhailova N."/>
            <person name="Munk A.C."/>
            <person name="Brettin T."/>
            <person name="Detter J.C."/>
            <person name="Han C."/>
            <person name="Tapia R."/>
            <person name="Larimer F."/>
            <person name="Land M."/>
            <person name="Hauser L."/>
            <person name="Markowitz V."/>
            <person name="Cheng J.-F."/>
            <person name="Hugenholtz P."/>
            <person name="Woyke T."/>
            <person name="Wu D."/>
            <person name="Spring S."/>
            <person name="Klenk H.-P."/>
            <person name="Eisen J.A."/>
        </authorList>
    </citation>
    <scope>NUCLEOTIDE SEQUENCE [LARGE SCALE GENOMIC DNA]</scope>
    <source>
        <strain evidence="9">DSM 5692</strain>
    </source>
</reference>
<keyword evidence="4" id="KW-0067">ATP-binding</keyword>
<dbReference type="KEGG" id="drt:Dret_2036"/>
<keyword evidence="5" id="KW-0711">Selenium</keyword>
<dbReference type="GO" id="GO:0005524">
    <property type="term" value="F:ATP binding"/>
    <property type="evidence" value="ECO:0007669"/>
    <property type="project" value="UniProtKB-KW"/>
</dbReference>
<reference evidence="8 9" key="2">
    <citation type="journal article" date="2010" name="Stand. Genomic Sci.">
        <title>Complete genome sequence of Desulfohalobium retbaense type strain (HR(100)).</title>
        <authorList>
            <person name="Spring S."/>
            <person name="Nolan M."/>
            <person name="Lapidus A."/>
            <person name="Glavina Del Rio T."/>
            <person name="Copeland A."/>
            <person name="Tice H."/>
            <person name="Cheng J.F."/>
            <person name="Lucas S."/>
            <person name="Land M."/>
            <person name="Chen F."/>
            <person name="Bruce D."/>
            <person name="Goodwin L."/>
            <person name="Pitluck S."/>
            <person name="Ivanova N."/>
            <person name="Mavromatis K."/>
            <person name="Mikhailova N."/>
            <person name="Pati A."/>
            <person name="Chen A."/>
            <person name="Palaniappan K."/>
            <person name="Hauser L."/>
            <person name="Chang Y.J."/>
            <person name="Jeffries C.D."/>
            <person name="Munk C."/>
            <person name="Kiss H."/>
            <person name="Chain P."/>
            <person name="Han C."/>
            <person name="Brettin T."/>
            <person name="Detter J.C."/>
            <person name="Schuler E."/>
            <person name="Goker M."/>
            <person name="Rohde M."/>
            <person name="Bristow J."/>
            <person name="Eisen J.A."/>
            <person name="Markowitz V."/>
            <person name="Hugenholtz P."/>
            <person name="Kyrpides N.C."/>
            <person name="Klenk H.P."/>
        </authorList>
    </citation>
    <scope>NUCLEOTIDE SEQUENCE [LARGE SCALE GENOMIC DNA]</scope>
    <source>
        <strain evidence="8 9">DSM 5692</strain>
    </source>
</reference>
<dbReference type="InterPro" id="IPR016188">
    <property type="entry name" value="PurM-like_N"/>
</dbReference>
<dbReference type="InterPro" id="IPR036921">
    <property type="entry name" value="PurM-like_N_sf"/>
</dbReference>
<feature type="domain" description="PurM-like C-terminal" evidence="7">
    <location>
        <begin position="137"/>
        <end position="306"/>
    </location>
</feature>
<dbReference type="Pfam" id="PF00586">
    <property type="entry name" value="AIRS"/>
    <property type="match status" value="1"/>
</dbReference>
<dbReference type="GO" id="GO:0004756">
    <property type="term" value="F:selenide, water dikinase activity"/>
    <property type="evidence" value="ECO:0007669"/>
    <property type="project" value="TreeGrafter"/>
</dbReference>
<dbReference type="PANTHER" id="PTHR10256:SF0">
    <property type="entry name" value="INACTIVE SELENIDE, WATER DIKINASE-LIKE PROTEIN-RELATED"/>
    <property type="match status" value="1"/>
</dbReference>
<evidence type="ECO:0000259" key="6">
    <source>
        <dbReference type="Pfam" id="PF00586"/>
    </source>
</evidence>
<feature type="domain" description="PurM-like N-terminal" evidence="6">
    <location>
        <begin position="17"/>
        <end position="124"/>
    </location>
</feature>
<evidence type="ECO:0000256" key="3">
    <source>
        <dbReference type="ARBA" id="ARBA00022777"/>
    </source>
</evidence>
<dbReference type="AlphaFoldDB" id="C8X446"/>
<dbReference type="Gene3D" id="3.90.650.10">
    <property type="entry name" value="PurM-like C-terminal domain"/>
    <property type="match status" value="1"/>
</dbReference>
<evidence type="ECO:0000256" key="2">
    <source>
        <dbReference type="ARBA" id="ARBA00022741"/>
    </source>
</evidence>
<sequence>MDIPQDSRLLTASDTCEDAAVLRFPDGKALVQSVDFFTPIVNDPYAFGRIAAANALSDIYAMGADPLSAMNIVCFPVKAMDKQVLTDVLKGGLDAVREAGAVLGGGHSVQDEELKYGLAVNGYVDPDRLASNAGLVPGDVLLLSKPLGTGVLATAVKANWAGYEAMEETLLKWAGRLNAGPGRAIQEFGLRGATDVTGFGLGGHLLEMARASKVCIEIDSDSVPYLDTALELAGMGLLPAGSYANKHYCAALVAVAPHVQTLHADLIFDAQTSGGMVLAVKEDQVEAVGRFLEQWGDMAVPIGRVGSMAPDEPLLEIR</sequence>
<dbReference type="InterPro" id="IPR036676">
    <property type="entry name" value="PurM-like_C_sf"/>
</dbReference>
<dbReference type="CDD" id="cd02195">
    <property type="entry name" value="SelD"/>
    <property type="match status" value="1"/>
</dbReference>
<dbReference type="Gene3D" id="3.30.1330.10">
    <property type="entry name" value="PurM-like, N-terminal domain"/>
    <property type="match status" value="1"/>
</dbReference>
<evidence type="ECO:0000256" key="5">
    <source>
        <dbReference type="ARBA" id="ARBA00023266"/>
    </source>
</evidence>
<organism evidence="8 9">
    <name type="scientific">Desulfohalobium retbaense (strain ATCC 49708 / DSM 5692 / JCM 16813 / HR100)</name>
    <dbReference type="NCBI Taxonomy" id="485915"/>
    <lineage>
        <taxon>Bacteria</taxon>
        <taxon>Pseudomonadati</taxon>
        <taxon>Thermodesulfobacteriota</taxon>
        <taxon>Desulfovibrionia</taxon>
        <taxon>Desulfovibrionales</taxon>
        <taxon>Desulfohalobiaceae</taxon>
        <taxon>Desulfohalobium</taxon>
    </lineage>
</organism>
<dbReference type="SUPFAM" id="SSF56042">
    <property type="entry name" value="PurM C-terminal domain-like"/>
    <property type="match status" value="1"/>
</dbReference>
<dbReference type="PANTHER" id="PTHR10256">
    <property type="entry name" value="SELENIDE, WATER DIKINASE"/>
    <property type="match status" value="1"/>
</dbReference>
<dbReference type="InterPro" id="IPR004536">
    <property type="entry name" value="SPS/SelD"/>
</dbReference>
<evidence type="ECO:0000259" key="7">
    <source>
        <dbReference type="Pfam" id="PF02769"/>
    </source>
</evidence>
<evidence type="ECO:0000256" key="1">
    <source>
        <dbReference type="ARBA" id="ARBA00022679"/>
    </source>
</evidence>
<dbReference type="GO" id="GO:0016260">
    <property type="term" value="P:selenocysteine biosynthetic process"/>
    <property type="evidence" value="ECO:0007669"/>
    <property type="project" value="TreeGrafter"/>
</dbReference>
<dbReference type="GO" id="GO:0005737">
    <property type="term" value="C:cytoplasm"/>
    <property type="evidence" value="ECO:0007669"/>
    <property type="project" value="TreeGrafter"/>
</dbReference>
<dbReference type="Pfam" id="PF02769">
    <property type="entry name" value="AIRS_C"/>
    <property type="match status" value="1"/>
</dbReference>
<dbReference type="PIRSF" id="PIRSF036407">
    <property type="entry name" value="Selenphspht_syn"/>
    <property type="match status" value="1"/>
</dbReference>
<protein>
    <submittedName>
        <fullName evidence="8">Selenide, water dikinase</fullName>
    </submittedName>
</protein>